<feature type="domain" description="Thioesterase" evidence="2">
    <location>
        <begin position="78"/>
        <end position="155"/>
    </location>
</feature>
<sequence>MGLAMADDTSGKQAAEYGVVPIEVMAAMPGLDFVRAIFARQLPEPPIMQTVEPFDCTAEPGVVTIHSVPGLRHYNPIGSVHGGYAAILLDSAMGLAVQTTLPAGTGYTTLEFKISFVRGMSESSGTIRTEGRVLNAGRRVATAEARITDTKGRLLAHATTTCLVFGIEKGGAEG</sequence>
<evidence type="ECO:0000313" key="3">
    <source>
        <dbReference type="EMBL" id="BAL74047.1"/>
    </source>
</evidence>
<dbReference type="GO" id="GO:0005829">
    <property type="term" value="C:cytosol"/>
    <property type="evidence" value="ECO:0007669"/>
    <property type="project" value="TreeGrafter"/>
</dbReference>
<evidence type="ECO:0000259" key="2">
    <source>
        <dbReference type="Pfam" id="PF03061"/>
    </source>
</evidence>
<proteinExistence type="predicted"/>
<keyword evidence="4" id="KW-1185">Reference proteome</keyword>
<organism evidence="3 4">
    <name type="scientific">Bradyrhizobium cosmicum</name>
    <dbReference type="NCBI Taxonomy" id="1404864"/>
    <lineage>
        <taxon>Bacteria</taxon>
        <taxon>Pseudomonadati</taxon>
        <taxon>Pseudomonadota</taxon>
        <taxon>Alphaproteobacteria</taxon>
        <taxon>Hyphomicrobiales</taxon>
        <taxon>Nitrobacteraceae</taxon>
        <taxon>Bradyrhizobium</taxon>
    </lineage>
</organism>
<dbReference type="FunFam" id="3.10.129.10:FF:000072">
    <property type="entry name" value="PaaI family thioesterase"/>
    <property type="match status" value="1"/>
</dbReference>
<dbReference type="CDD" id="cd03443">
    <property type="entry name" value="PaaI_thioesterase"/>
    <property type="match status" value="1"/>
</dbReference>
<accession>A0AAI8Q9A9</accession>
<dbReference type="InterPro" id="IPR006683">
    <property type="entry name" value="Thioestr_dom"/>
</dbReference>
<reference evidence="3 4" key="1">
    <citation type="journal article" date="2012" name="Microbes Environ.">
        <title>Complete genome sequence of Bradyrhizobium sp. S23321: insights into symbiosis evolution in soil oligotrophs.</title>
        <authorList>
            <person name="Okubo T."/>
            <person name="Tsukui T."/>
            <person name="Maita H."/>
            <person name="Okamoto S."/>
            <person name="Oshima K."/>
            <person name="Fujisawa T."/>
            <person name="Saito A."/>
            <person name="Futamata H."/>
            <person name="Hattori R."/>
            <person name="Shimomura Y."/>
            <person name="Haruta S."/>
            <person name="Morimoto S."/>
            <person name="Wang Y."/>
            <person name="Sakai Y."/>
            <person name="Hattori M."/>
            <person name="Aizawa S."/>
            <person name="Nagashima K.V.P."/>
            <person name="Masuda S."/>
            <person name="Hattori T."/>
            <person name="Yamashita A."/>
            <person name="Bao Z."/>
            <person name="Hayatsu M."/>
            <person name="Kajiya-Kanegae H."/>
            <person name="Yoshinaga I."/>
            <person name="Sakamoto K."/>
            <person name="Toyota K."/>
            <person name="Nakao M."/>
            <person name="Kohara M."/>
            <person name="Anda M."/>
            <person name="Niwa R."/>
            <person name="Jung-Hwan P."/>
            <person name="Sameshima-Saito R."/>
            <person name="Tokuda S."/>
            <person name="Yamamoto S."/>
            <person name="Yamamoto S."/>
            <person name="Yokoyama T."/>
            <person name="Akutsu T."/>
            <person name="Nakamura Y."/>
            <person name="Nakahira-Yanaka Y."/>
            <person name="Takada Hoshino Y."/>
            <person name="Hirakawa H."/>
            <person name="Mitsui H."/>
            <person name="Terasawa K."/>
            <person name="Itakura M."/>
            <person name="Sato S."/>
            <person name="Ikeda-Ohtsubo W."/>
            <person name="Sakakura N."/>
            <person name="Kaminuma E."/>
            <person name="Minamisawa K."/>
        </authorList>
    </citation>
    <scope>NUCLEOTIDE SEQUENCE [LARGE SCALE GENOMIC DNA]</scope>
    <source>
        <strain evidence="3 4">S23321</strain>
    </source>
</reference>
<evidence type="ECO:0000313" key="4">
    <source>
        <dbReference type="Proteomes" id="UP000007886"/>
    </source>
</evidence>
<dbReference type="SUPFAM" id="SSF54637">
    <property type="entry name" value="Thioesterase/thiol ester dehydrase-isomerase"/>
    <property type="match status" value="1"/>
</dbReference>
<dbReference type="GO" id="GO:0061522">
    <property type="term" value="F:1,4-dihydroxy-2-naphthoyl-CoA thioesterase activity"/>
    <property type="evidence" value="ECO:0007669"/>
    <property type="project" value="TreeGrafter"/>
</dbReference>
<dbReference type="AlphaFoldDB" id="A0AAI8Q9A9"/>
<evidence type="ECO:0000256" key="1">
    <source>
        <dbReference type="ARBA" id="ARBA00022801"/>
    </source>
</evidence>
<dbReference type="Gene3D" id="3.10.129.10">
    <property type="entry name" value="Hotdog Thioesterase"/>
    <property type="match status" value="1"/>
</dbReference>
<dbReference type="PANTHER" id="PTHR43240">
    <property type="entry name" value="1,4-DIHYDROXY-2-NAPHTHOYL-COA THIOESTERASE 1"/>
    <property type="match status" value="1"/>
</dbReference>
<gene>
    <name evidence="3" type="ORF">S23_08270</name>
</gene>
<dbReference type="InterPro" id="IPR029069">
    <property type="entry name" value="HotDog_dom_sf"/>
</dbReference>
<dbReference type="Pfam" id="PF03061">
    <property type="entry name" value="4HBT"/>
    <property type="match status" value="1"/>
</dbReference>
<dbReference type="NCBIfam" id="TIGR00369">
    <property type="entry name" value="unchar_dom_1"/>
    <property type="match status" value="1"/>
</dbReference>
<dbReference type="Proteomes" id="UP000007886">
    <property type="component" value="Chromosome"/>
</dbReference>
<protein>
    <recommendedName>
        <fullName evidence="2">Thioesterase domain-containing protein</fullName>
    </recommendedName>
</protein>
<keyword evidence="1" id="KW-0378">Hydrolase</keyword>
<dbReference type="PANTHER" id="PTHR43240:SF1">
    <property type="entry name" value="BLR5584 PROTEIN"/>
    <property type="match status" value="1"/>
</dbReference>
<dbReference type="InterPro" id="IPR003736">
    <property type="entry name" value="PAAI_dom"/>
</dbReference>
<name>A0AAI8Q9A9_9BRAD</name>
<dbReference type="KEGG" id="brs:S23_08270"/>
<dbReference type="EMBL" id="AP012279">
    <property type="protein sequence ID" value="BAL74047.1"/>
    <property type="molecule type" value="Genomic_DNA"/>
</dbReference>